<proteinExistence type="predicted"/>
<dbReference type="Proteomes" id="UP001642484">
    <property type="component" value="Unassembled WGS sequence"/>
</dbReference>
<evidence type="ECO:0000313" key="1">
    <source>
        <dbReference type="EMBL" id="CAK9070191.1"/>
    </source>
</evidence>
<name>A0ABP0P326_9DINO</name>
<comment type="caution">
    <text evidence="1">The sequence shown here is derived from an EMBL/GenBank/DDBJ whole genome shotgun (WGS) entry which is preliminary data.</text>
</comment>
<feature type="non-terminal residue" evidence="1">
    <location>
        <position position="1"/>
    </location>
</feature>
<evidence type="ECO:0000313" key="2">
    <source>
        <dbReference type="Proteomes" id="UP001642484"/>
    </source>
</evidence>
<organism evidence="1 2">
    <name type="scientific">Durusdinium trenchii</name>
    <dbReference type="NCBI Taxonomy" id="1381693"/>
    <lineage>
        <taxon>Eukaryota</taxon>
        <taxon>Sar</taxon>
        <taxon>Alveolata</taxon>
        <taxon>Dinophyceae</taxon>
        <taxon>Suessiales</taxon>
        <taxon>Symbiodiniaceae</taxon>
        <taxon>Durusdinium</taxon>
    </lineage>
</organism>
<keyword evidence="2" id="KW-1185">Reference proteome</keyword>
<feature type="non-terminal residue" evidence="1">
    <location>
        <position position="102"/>
    </location>
</feature>
<protein>
    <submittedName>
        <fullName evidence="1">Uncharacterized protein</fullName>
    </submittedName>
</protein>
<sequence>SKLHWKGGENVELKAKAFVSGVVIQWLAVFMEESRSKESAEQAERNDLMRTLVYVCDKLFAYMHALRKEGVVVLNEKQAEQISVMGEAVIRLYLVLASGDWS</sequence>
<gene>
    <name evidence="1" type="ORF">CCMP2556_LOCUS34524</name>
</gene>
<dbReference type="EMBL" id="CAXAMN010022480">
    <property type="protein sequence ID" value="CAK9070191.1"/>
    <property type="molecule type" value="Genomic_DNA"/>
</dbReference>
<accession>A0ABP0P326</accession>
<reference evidence="1 2" key="1">
    <citation type="submission" date="2024-02" db="EMBL/GenBank/DDBJ databases">
        <authorList>
            <person name="Chen Y."/>
            <person name="Shah S."/>
            <person name="Dougan E. K."/>
            <person name="Thang M."/>
            <person name="Chan C."/>
        </authorList>
    </citation>
    <scope>NUCLEOTIDE SEQUENCE [LARGE SCALE GENOMIC DNA]</scope>
</reference>